<reference evidence="14 15" key="1">
    <citation type="journal article" date="2016" name="Mol. Biol. Evol.">
        <title>Comparative Genomics of Early-Diverging Mushroom-Forming Fungi Provides Insights into the Origins of Lignocellulose Decay Capabilities.</title>
        <authorList>
            <person name="Nagy L.G."/>
            <person name="Riley R."/>
            <person name="Tritt A."/>
            <person name="Adam C."/>
            <person name="Daum C."/>
            <person name="Floudas D."/>
            <person name="Sun H."/>
            <person name="Yadav J.S."/>
            <person name="Pangilinan J."/>
            <person name="Larsson K.H."/>
            <person name="Matsuura K."/>
            <person name="Barry K."/>
            <person name="Labutti K."/>
            <person name="Kuo R."/>
            <person name="Ohm R.A."/>
            <person name="Bhattacharya S.S."/>
            <person name="Shirouzu T."/>
            <person name="Yoshinaga Y."/>
            <person name="Martin F.M."/>
            <person name="Grigoriev I.V."/>
            <person name="Hibbett D.S."/>
        </authorList>
    </citation>
    <scope>NUCLEOTIDE SEQUENCE [LARGE SCALE GENOMIC DNA]</scope>
    <source>
        <strain evidence="14 15">HHB12733</strain>
    </source>
</reference>
<dbReference type="PANTHER" id="PTHR15422:SF24">
    <property type="entry name" value="DOMON RELATED DOMAIN-CONTAINING PROTEIN"/>
    <property type="match status" value="1"/>
</dbReference>
<keyword evidence="5 12" id="KW-0812">Transmembrane</keyword>
<dbReference type="GO" id="GO:0140575">
    <property type="term" value="F:transmembrane monodehydroascorbate reductase activity"/>
    <property type="evidence" value="ECO:0007669"/>
    <property type="project" value="InterPro"/>
</dbReference>
<evidence type="ECO:0000256" key="5">
    <source>
        <dbReference type="ARBA" id="ARBA00022692"/>
    </source>
</evidence>
<evidence type="ECO:0000256" key="6">
    <source>
        <dbReference type="ARBA" id="ARBA00022723"/>
    </source>
</evidence>
<name>A0A165CMM1_9BASI</name>
<evidence type="ECO:0000256" key="7">
    <source>
        <dbReference type="ARBA" id="ARBA00022982"/>
    </source>
</evidence>
<keyword evidence="4" id="KW-0349">Heme</keyword>
<dbReference type="GO" id="GO:0020037">
    <property type="term" value="F:heme binding"/>
    <property type="evidence" value="ECO:0007669"/>
    <property type="project" value="TreeGrafter"/>
</dbReference>
<organism evidence="14 15">
    <name type="scientific">Calocera cornea HHB12733</name>
    <dbReference type="NCBI Taxonomy" id="1353952"/>
    <lineage>
        <taxon>Eukaryota</taxon>
        <taxon>Fungi</taxon>
        <taxon>Dikarya</taxon>
        <taxon>Basidiomycota</taxon>
        <taxon>Agaricomycotina</taxon>
        <taxon>Dacrymycetes</taxon>
        <taxon>Dacrymycetales</taxon>
        <taxon>Dacrymycetaceae</taxon>
        <taxon>Calocera</taxon>
    </lineage>
</organism>
<dbReference type="PANTHER" id="PTHR15422">
    <property type="entry name" value="OS05G0565100 PROTEIN"/>
    <property type="match status" value="1"/>
</dbReference>
<comment type="cofactor">
    <cofactor evidence="1">
        <name>heme b</name>
        <dbReference type="ChEBI" id="CHEBI:60344"/>
    </cofactor>
</comment>
<evidence type="ECO:0000256" key="3">
    <source>
        <dbReference type="ARBA" id="ARBA00022448"/>
    </source>
</evidence>
<dbReference type="InterPro" id="IPR006593">
    <property type="entry name" value="Cyt_b561/ferric_Rdtase_TM"/>
</dbReference>
<evidence type="ECO:0000259" key="13">
    <source>
        <dbReference type="PROSITE" id="PS50939"/>
    </source>
</evidence>
<feature type="transmembrane region" description="Helical" evidence="12">
    <location>
        <begin position="128"/>
        <end position="148"/>
    </location>
</feature>
<dbReference type="GO" id="GO:0016020">
    <property type="term" value="C:membrane"/>
    <property type="evidence" value="ECO:0007669"/>
    <property type="project" value="UniProtKB-SubCell"/>
</dbReference>
<feature type="region of interest" description="Disordered" evidence="11">
    <location>
        <begin position="200"/>
        <end position="221"/>
    </location>
</feature>
<keyword evidence="10 12" id="KW-0472">Membrane</keyword>
<keyword evidence="7" id="KW-0249">Electron transport</keyword>
<comment type="subcellular location">
    <subcellularLocation>
        <location evidence="2">Membrane</location>
        <topology evidence="2">Multi-pass membrane protein</topology>
    </subcellularLocation>
</comment>
<gene>
    <name evidence="14" type="ORF">CALCODRAFT_488227</name>
</gene>
<dbReference type="Pfam" id="PF03188">
    <property type="entry name" value="Cytochrom_B561"/>
    <property type="match status" value="1"/>
</dbReference>
<dbReference type="STRING" id="1353952.A0A165CMM1"/>
<keyword evidence="9" id="KW-0408">Iron</keyword>
<evidence type="ECO:0000256" key="4">
    <source>
        <dbReference type="ARBA" id="ARBA00022617"/>
    </source>
</evidence>
<evidence type="ECO:0000256" key="8">
    <source>
        <dbReference type="ARBA" id="ARBA00022989"/>
    </source>
</evidence>
<dbReference type="AlphaFoldDB" id="A0A165CMM1"/>
<keyword evidence="15" id="KW-1185">Reference proteome</keyword>
<sequence length="221" mass="24414">MPHNNNFLDLHDKLEISHALLGSVTAFFLVPGAMITARYARNSKRWYAIHWILNTIGMFFITASFIMGVKSINGNQIGGSKSDTHHRFGLVTFFLMITQCAIGLAVHYTKAGGPPPGLPAPGKHWSRYFHAFMGICMAGTLYACLYSGMHEWTKASDDATVTPTAVRVVFWVVFAFIVGIYFLGFYLRRGTFKGKGIEENAAAQESDESVHEKDKDALAAA</sequence>
<proteinExistence type="predicted"/>
<feature type="transmembrane region" description="Helical" evidence="12">
    <location>
        <begin position="88"/>
        <end position="108"/>
    </location>
</feature>
<dbReference type="Gene3D" id="1.20.120.1770">
    <property type="match status" value="1"/>
</dbReference>
<evidence type="ECO:0000256" key="11">
    <source>
        <dbReference type="SAM" id="MobiDB-lite"/>
    </source>
</evidence>
<evidence type="ECO:0000256" key="10">
    <source>
        <dbReference type="ARBA" id="ARBA00023136"/>
    </source>
</evidence>
<feature type="domain" description="Cytochrome b561" evidence="13">
    <location>
        <begin position="1"/>
        <end position="187"/>
    </location>
</feature>
<protein>
    <recommendedName>
        <fullName evidence="13">Cytochrome b561 domain-containing protein</fullName>
    </recommendedName>
</protein>
<evidence type="ECO:0000256" key="9">
    <source>
        <dbReference type="ARBA" id="ARBA00023004"/>
    </source>
</evidence>
<feature type="transmembrane region" description="Helical" evidence="12">
    <location>
        <begin position="168"/>
        <end position="187"/>
    </location>
</feature>
<evidence type="ECO:0000256" key="12">
    <source>
        <dbReference type="SAM" id="Phobius"/>
    </source>
</evidence>
<feature type="transmembrane region" description="Helical" evidence="12">
    <location>
        <begin position="20"/>
        <end position="40"/>
    </location>
</feature>
<dbReference type="EMBL" id="KV424128">
    <property type="protein sequence ID" value="KZT51054.1"/>
    <property type="molecule type" value="Genomic_DNA"/>
</dbReference>
<accession>A0A165CMM1</accession>
<dbReference type="SMART" id="SM00665">
    <property type="entry name" value="B561"/>
    <property type="match status" value="1"/>
</dbReference>
<dbReference type="InterPro" id="IPR045150">
    <property type="entry name" value="CYB561D1/2"/>
</dbReference>
<dbReference type="CDD" id="cd08760">
    <property type="entry name" value="Cyt_b561_FRRS1_like"/>
    <property type="match status" value="1"/>
</dbReference>
<evidence type="ECO:0000313" key="14">
    <source>
        <dbReference type="EMBL" id="KZT51054.1"/>
    </source>
</evidence>
<evidence type="ECO:0000256" key="2">
    <source>
        <dbReference type="ARBA" id="ARBA00004141"/>
    </source>
</evidence>
<evidence type="ECO:0000256" key="1">
    <source>
        <dbReference type="ARBA" id="ARBA00001970"/>
    </source>
</evidence>
<dbReference type="InParanoid" id="A0A165CMM1"/>
<keyword evidence="3" id="KW-0813">Transport</keyword>
<dbReference type="PROSITE" id="PS50939">
    <property type="entry name" value="CYTOCHROME_B561"/>
    <property type="match status" value="1"/>
</dbReference>
<evidence type="ECO:0000313" key="15">
    <source>
        <dbReference type="Proteomes" id="UP000076842"/>
    </source>
</evidence>
<dbReference type="GO" id="GO:0046872">
    <property type="term" value="F:metal ion binding"/>
    <property type="evidence" value="ECO:0007669"/>
    <property type="project" value="UniProtKB-KW"/>
</dbReference>
<dbReference type="Proteomes" id="UP000076842">
    <property type="component" value="Unassembled WGS sequence"/>
</dbReference>
<feature type="compositionally biased region" description="Basic and acidic residues" evidence="11">
    <location>
        <begin position="208"/>
        <end position="221"/>
    </location>
</feature>
<keyword evidence="6" id="KW-0479">Metal-binding</keyword>
<feature type="transmembrane region" description="Helical" evidence="12">
    <location>
        <begin position="47"/>
        <end position="68"/>
    </location>
</feature>
<keyword evidence="8 12" id="KW-1133">Transmembrane helix</keyword>
<dbReference type="OrthoDB" id="19261at2759"/>